<evidence type="ECO:0000256" key="2">
    <source>
        <dbReference type="ARBA" id="ARBA00004496"/>
    </source>
</evidence>
<keyword evidence="6" id="KW-0333">Golgi apparatus</keyword>
<sequence>MQSLFSALRGDKTPQQSPQEIIDKLCDRVQNSSLLEDRRSAVQGLRGMSREWRADVGNKAMDALINVLKSDRMDAEIIKLTLETLNILCSKSSQQTDNDPGIALTQAYVKDPSNVTLLLDILSELDFYVRFDTVQLLTTLLSNAGSVLQDCVLTSPMGVSRLIDLLDDRREIIRNGKSATVCTVRRWRASLTSDRAEGLLLLIALTHSNADIQKIIAFENAFERLLAIILDEGATDGGIIVQDCLQLMQNLLRYNVSNQNLFRETSCIKQLGRLLVSKVLSQDQQGAVDLPLTHERTEWTDQKIANVNSVLELIRILVAPKNANTAVNQTALGAAGIVVPLFQLGMAIHVPSRVRAPALFTVADTVRGHAANQDALGKCVITVVTRPEHTGLPNQKQPPGFPRPSILSLILVAFGREEFAIRAAAAYTFQAFVFKNPDGQLALVSTLVPPPPDNPNTVAKDAPASPGSLLVGALLDLDESRKDPFRSWFAAAMLMHLLRDNLAAKELAVSIKFEEGEEHISLLHKCMFSLLYANREGVHLRVQIGLWSLLAVWLYDCHKAVREFLNEGSNMQFLVEQVNQSSGIDPVVQGLAAFIIGLCYEFNDDSEPVFSRNNVQALVISRIGADVFQSRLERLRESKALNSALLHIVRKDEVIDPKNGPEIYFDFLFVEFFKMNYDALVRSVTTVQPKDAPSPHRAGAAGSVSGSTGGLASTAAQAAEINKHKAAAQALQRTVDDQDVAIAHLHGQVQALEQRLAQVAEHERQIAQLSALVESLQAQLRDEVEKRESIEREQEDLLVCLAEQDMENAELKKRLRAHGEVFADDDDEDGGGAP</sequence>
<dbReference type="InterPro" id="IPR006953">
    <property type="entry name" value="Vesicle_Uso1_P115_head"/>
</dbReference>
<protein>
    <submittedName>
        <fullName evidence="13">Vesicle-mediated ER to Golgi transport protein</fullName>
        <ecNumber evidence="13">2.1.1.319</ecNumber>
    </submittedName>
</protein>
<evidence type="ECO:0000256" key="8">
    <source>
        <dbReference type="ARBA" id="ARBA00023136"/>
    </source>
</evidence>
<evidence type="ECO:0000256" key="9">
    <source>
        <dbReference type="SAM" id="Coils"/>
    </source>
</evidence>
<keyword evidence="13" id="KW-0808">Transferase</keyword>
<keyword evidence="8" id="KW-0472">Membrane</keyword>
<dbReference type="PANTHER" id="PTHR10013">
    <property type="entry name" value="GENERAL VESICULAR TRANSPORT FACTOR P115"/>
    <property type="match status" value="1"/>
</dbReference>
<name>A0ABR4MZA8_9FUNG</name>
<dbReference type="Proteomes" id="UP001527925">
    <property type="component" value="Unassembled WGS sequence"/>
</dbReference>
<keyword evidence="7 9" id="KW-0175">Coiled coil</keyword>
<dbReference type="PANTHER" id="PTHR10013:SF0">
    <property type="entry name" value="GENERAL VESICULAR TRANSPORT FACTOR P115"/>
    <property type="match status" value="1"/>
</dbReference>
<dbReference type="SUPFAM" id="SSF48371">
    <property type="entry name" value="ARM repeat"/>
    <property type="match status" value="1"/>
</dbReference>
<evidence type="ECO:0000256" key="3">
    <source>
        <dbReference type="ARBA" id="ARBA00004555"/>
    </source>
</evidence>
<evidence type="ECO:0000256" key="1">
    <source>
        <dbReference type="ARBA" id="ARBA00004184"/>
    </source>
</evidence>
<gene>
    <name evidence="13" type="primary">USO1</name>
    <name evidence="13" type="ORF">HK105_207910</name>
</gene>
<evidence type="ECO:0000256" key="10">
    <source>
        <dbReference type="SAM" id="MobiDB-lite"/>
    </source>
</evidence>
<evidence type="ECO:0000259" key="12">
    <source>
        <dbReference type="Pfam" id="PF04871"/>
    </source>
</evidence>
<evidence type="ECO:0000256" key="4">
    <source>
        <dbReference type="ARBA" id="ARBA00022490"/>
    </source>
</evidence>
<dbReference type="EC" id="2.1.1.319" evidence="13"/>
<organism evidence="13 14">
    <name type="scientific">Polyrhizophydium stewartii</name>
    <dbReference type="NCBI Taxonomy" id="2732419"/>
    <lineage>
        <taxon>Eukaryota</taxon>
        <taxon>Fungi</taxon>
        <taxon>Fungi incertae sedis</taxon>
        <taxon>Chytridiomycota</taxon>
        <taxon>Chytridiomycota incertae sedis</taxon>
        <taxon>Chytridiomycetes</taxon>
        <taxon>Rhizophydiales</taxon>
        <taxon>Rhizophydiales incertae sedis</taxon>
        <taxon>Polyrhizophydium</taxon>
    </lineage>
</organism>
<dbReference type="GO" id="GO:0032259">
    <property type="term" value="P:methylation"/>
    <property type="evidence" value="ECO:0007669"/>
    <property type="project" value="UniProtKB-KW"/>
</dbReference>
<keyword evidence="14" id="KW-1185">Reference proteome</keyword>
<dbReference type="GO" id="GO:0035242">
    <property type="term" value="F:protein-arginine omega-N asymmetric methyltransferase activity"/>
    <property type="evidence" value="ECO:0007669"/>
    <property type="project" value="UniProtKB-EC"/>
</dbReference>
<evidence type="ECO:0000259" key="11">
    <source>
        <dbReference type="Pfam" id="PF04869"/>
    </source>
</evidence>
<dbReference type="EMBL" id="JADGIZ020000061">
    <property type="protein sequence ID" value="KAL2912602.1"/>
    <property type="molecule type" value="Genomic_DNA"/>
</dbReference>
<dbReference type="InterPro" id="IPR006955">
    <property type="entry name" value="Uso1_p115_C"/>
</dbReference>
<dbReference type="InterPro" id="IPR016024">
    <property type="entry name" value="ARM-type_fold"/>
</dbReference>
<feature type="compositionally biased region" description="Low complexity" evidence="10">
    <location>
        <begin position="698"/>
        <end position="709"/>
    </location>
</feature>
<evidence type="ECO:0000256" key="7">
    <source>
        <dbReference type="ARBA" id="ARBA00023054"/>
    </source>
</evidence>
<feature type="coiled-coil region" evidence="9">
    <location>
        <begin position="752"/>
        <end position="793"/>
    </location>
</feature>
<dbReference type="Pfam" id="PF04869">
    <property type="entry name" value="Uso1_p115_head"/>
    <property type="match status" value="1"/>
</dbReference>
<proteinExistence type="predicted"/>
<feature type="region of interest" description="Disordered" evidence="10">
    <location>
        <begin position="688"/>
        <end position="709"/>
    </location>
</feature>
<keyword evidence="4" id="KW-0963">Cytoplasm</keyword>
<accession>A0ABR4MZA8</accession>
<feature type="domain" description="Uso1/p115-like vesicle tethering protein C-terminal" evidence="12">
    <location>
        <begin position="724"/>
        <end position="832"/>
    </location>
</feature>
<keyword evidence="5" id="KW-0677">Repeat</keyword>
<reference evidence="13 14" key="1">
    <citation type="submission" date="2023-09" db="EMBL/GenBank/DDBJ databases">
        <title>Pangenome analysis of Batrachochytrium dendrobatidis and related Chytrids.</title>
        <authorList>
            <person name="Yacoub M.N."/>
            <person name="Stajich J.E."/>
            <person name="James T.Y."/>
        </authorList>
    </citation>
    <scope>NUCLEOTIDE SEQUENCE [LARGE SCALE GENOMIC DNA]</scope>
    <source>
        <strain evidence="13 14">JEL0888</strain>
    </source>
</reference>
<evidence type="ECO:0000313" key="13">
    <source>
        <dbReference type="EMBL" id="KAL2912602.1"/>
    </source>
</evidence>
<dbReference type="InterPro" id="IPR011989">
    <property type="entry name" value="ARM-like"/>
</dbReference>
<evidence type="ECO:0000256" key="5">
    <source>
        <dbReference type="ARBA" id="ARBA00022737"/>
    </source>
</evidence>
<evidence type="ECO:0000313" key="14">
    <source>
        <dbReference type="Proteomes" id="UP001527925"/>
    </source>
</evidence>
<feature type="domain" description="Vesicle tethering protein Uso1/P115-like head" evidence="11">
    <location>
        <begin position="371"/>
        <end position="684"/>
    </location>
</feature>
<keyword evidence="13" id="KW-0489">Methyltransferase</keyword>
<dbReference type="InterPro" id="IPR024095">
    <property type="entry name" value="Vesicle_P115"/>
</dbReference>
<comment type="caution">
    <text evidence="13">The sequence shown here is derived from an EMBL/GenBank/DDBJ whole genome shotgun (WGS) entry which is preliminary data.</text>
</comment>
<dbReference type="Pfam" id="PF04871">
    <property type="entry name" value="Uso1_p115_C"/>
    <property type="match status" value="1"/>
</dbReference>
<dbReference type="Pfam" id="PF18770">
    <property type="entry name" value="Arm_vescicular"/>
    <property type="match status" value="1"/>
</dbReference>
<evidence type="ECO:0000256" key="6">
    <source>
        <dbReference type="ARBA" id="ARBA00023034"/>
    </source>
</evidence>
<dbReference type="InterPro" id="IPR041209">
    <property type="entry name" value="P115_Arm_rpt"/>
</dbReference>
<dbReference type="Gene3D" id="1.25.10.10">
    <property type="entry name" value="Leucine-rich Repeat Variant"/>
    <property type="match status" value="1"/>
</dbReference>
<comment type="subcellular location">
    <subcellularLocation>
        <location evidence="2">Cytoplasm</location>
    </subcellularLocation>
    <subcellularLocation>
        <location evidence="1">Endomembrane system</location>
        <topology evidence="1">Peripheral membrane protein</topology>
    </subcellularLocation>
    <subcellularLocation>
        <location evidence="3">Golgi apparatus</location>
    </subcellularLocation>
</comment>